<accession>A0ABS9X3P6</accession>
<organism evidence="2 3">
    <name type="scientific">Colwellia maritima</name>
    <dbReference type="NCBI Taxonomy" id="2912588"/>
    <lineage>
        <taxon>Bacteria</taxon>
        <taxon>Pseudomonadati</taxon>
        <taxon>Pseudomonadota</taxon>
        <taxon>Gammaproteobacteria</taxon>
        <taxon>Alteromonadales</taxon>
        <taxon>Colwelliaceae</taxon>
        <taxon>Colwellia</taxon>
    </lineage>
</organism>
<evidence type="ECO:0000313" key="3">
    <source>
        <dbReference type="Proteomes" id="UP001139646"/>
    </source>
</evidence>
<dbReference type="RefSeq" id="WP_242287317.1">
    <property type="nucleotide sequence ID" value="NZ_JAKKSL010000003.1"/>
</dbReference>
<protein>
    <submittedName>
        <fullName evidence="2">Uncharacterized protein</fullName>
    </submittedName>
</protein>
<keyword evidence="3" id="KW-1185">Reference proteome</keyword>
<name>A0ABS9X3P6_9GAMM</name>
<feature type="transmembrane region" description="Helical" evidence="1">
    <location>
        <begin position="44"/>
        <end position="61"/>
    </location>
</feature>
<dbReference type="EMBL" id="JAKKSL010000003">
    <property type="protein sequence ID" value="MCI2284854.1"/>
    <property type="molecule type" value="Genomic_DNA"/>
</dbReference>
<reference evidence="2" key="1">
    <citation type="submission" date="2022-01" db="EMBL/GenBank/DDBJ databases">
        <title>Colwellia maritima, isolated from seawater.</title>
        <authorList>
            <person name="Kristyanto S."/>
            <person name="Jung J."/>
            <person name="Jeon C.O."/>
        </authorList>
    </citation>
    <scope>NUCLEOTIDE SEQUENCE</scope>
    <source>
        <strain evidence="2">MSW7</strain>
    </source>
</reference>
<keyword evidence="1" id="KW-1133">Transmembrane helix</keyword>
<evidence type="ECO:0000313" key="2">
    <source>
        <dbReference type="EMBL" id="MCI2284854.1"/>
    </source>
</evidence>
<keyword evidence="1" id="KW-0472">Membrane</keyword>
<feature type="transmembrane region" description="Helical" evidence="1">
    <location>
        <begin position="67"/>
        <end position="88"/>
    </location>
</feature>
<sequence>MDCCKGFNCLDIVFKYFSRVSAVFYPNCYIAKAYFKARYSRGRFSSLLLLSGLLFPFSVVAEQNSNLYSISVIPFLVGLSVPLIAFFLEDVFKVG</sequence>
<proteinExistence type="predicted"/>
<dbReference type="Proteomes" id="UP001139646">
    <property type="component" value="Unassembled WGS sequence"/>
</dbReference>
<keyword evidence="1" id="KW-0812">Transmembrane</keyword>
<evidence type="ECO:0000256" key="1">
    <source>
        <dbReference type="SAM" id="Phobius"/>
    </source>
</evidence>
<comment type="caution">
    <text evidence="2">The sequence shown here is derived from an EMBL/GenBank/DDBJ whole genome shotgun (WGS) entry which is preliminary data.</text>
</comment>
<gene>
    <name evidence="2" type="ORF">L3081_17480</name>
</gene>